<comment type="similarity">
    <text evidence="1">Belongs to the short-chain fatty acyl-CoA assimilation regulator (ScfR) family.</text>
</comment>
<dbReference type="Pfam" id="PF06114">
    <property type="entry name" value="Peptidase_M78"/>
    <property type="match status" value="1"/>
</dbReference>
<dbReference type="InterPro" id="IPR010982">
    <property type="entry name" value="Lambda_DNA-bd_dom_sf"/>
</dbReference>
<gene>
    <name evidence="3" type="ORF">DEIGR_102655</name>
</gene>
<evidence type="ECO:0000313" key="3">
    <source>
        <dbReference type="EMBL" id="GAQ22628.1"/>
    </source>
</evidence>
<dbReference type="Pfam" id="PF01381">
    <property type="entry name" value="HTH_3"/>
    <property type="match status" value="1"/>
</dbReference>
<dbReference type="AlphaFoldDB" id="A0A100HL08"/>
<feature type="domain" description="HTH cro/C1-type" evidence="2">
    <location>
        <begin position="23"/>
        <end position="77"/>
    </location>
</feature>
<reference evidence="4" key="1">
    <citation type="submission" date="2015-11" db="EMBL/GenBank/DDBJ databases">
        <title>Draft Genome Sequence of the Radioresistant Bacterium Deinococcus grandis, Isolated from Freshwater Fish in Japan.</title>
        <authorList>
            <person name="Satoh K."/>
            <person name="Onodera T."/>
            <person name="Omoso K."/>
            <person name="Takeda-Yano K."/>
            <person name="Katayama T."/>
            <person name="Oono Y."/>
            <person name="Narumi I."/>
        </authorList>
    </citation>
    <scope>NUCLEOTIDE SEQUENCE [LARGE SCALE GENOMIC DNA]</scope>
    <source>
        <strain evidence="4">ATCC 43672</strain>
    </source>
</reference>
<dbReference type="Gene3D" id="1.10.260.40">
    <property type="entry name" value="lambda repressor-like DNA-binding domains"/>
    <property type="match status" value="1"/>
</dbReference>
<dbReference type="Gene3D" id="1.10.10.2910">
    <property type="match status" value="1"/>
</dbReference>
<dbReference type="EMBL" id="BCMS01000001">
    <property type="protein sequence ID" value="GAQ22628.1"/>
    <property type="molecule type" value="Genomic_DNA"/>
</dbReference>
<dbReference type="CDD" id="cd00093">
    <property type="entry name" value="HTH_XRE"/>
    <property type="match status" value="1"/>
</dbReference>
<dbReference type="Proteomes" id="UP000056209">
    <property type="component" value="Unassembled WGS sequence"/>
</dbReference>
<evidence type="ECO:0000256" key="1">
    <source>
        <dbReference type="ARBA" id="ARBA00007227"/>
    </source>
</evidence>
<dbReference type="InterPro" id="IPR010359">
    <property type="entry name" value="IrrE_HExxH"/>
</dbReference>
<evidence type="ECO:0000313" key="4">
    <source>
        <dbReference type="Proteomes" id="UP000056209"/>
    </source>
</evidence>
<evidence type="ECO:0000259" key="2">
    <source>
        <dbReference type="PROSITE" id="PS50943"/>
    </source>
</evidence>
<proteinExistence type="inferred from homology"/>
<dbReference type="RefSeq" id="WP_083524050.1">
    <property type="nucleotide sequence ID" value="NZ_BCMS01000001.1"/>
</dbReference>
<sequence>MTPLPRPKNLPLFGSQVFNGERLRQAREAQGLTATTLAERIGKSKQAISRYENGVDLPSGEVILALAAALEQPVQFFSDPFRADAHQSITFYRRLKRVTGPELRRANAWRSWLEDFTLFLEEYVAFPKEDVPDSFSFRANYDLLDLNIIDSIALDLRRHWRLGIAPIEHLTRTVERHGFLVSRFDVGADDIDAYSFRARNGRGVIALNDYKVNHFRSRFDLAHELGHLLLHGDVKQKDLDDAQKYERLERQAHRFAAALLLPAEPLLADVYSLDLDALLLLKQKWGVSIGAILYRLMDLDIISRDDHERLRRSMSRRGWIKREPLDFSTDPEDTSALRQAVNTLIQDADFAKNDIPHDLVRSPETVRRLANLHVHFFKEPEEVEVDLHQQYALHSG</sequence>
<organism evidence="3 4">
    <name type="scientific">Deinococcus grandis</name>
    <dbReference type="NCBI Taxonomy" id="57498"/>
    <lineage>
        <taxon>Bacteria</taxon>
        <taxon>Thermotogati</taxon>
        <taxon>Deinococcota</taxon>
        <taxon>Deinococci</taxon>
        <taxon>Deinococcales</taxon>
        <taxon>Deinococcaceae</taxon>
        <taxon>Deinococcus</taxon>
    </lineage>
</organism>
<dbReference type="PANTHER" id="PTHR43236:SF1">
    <property type="entry name" value="BLL7220 PROTEIN"/>
    <property type="match status" value="1"/>
</dbReference>
<dbReference type="InterPro" id="IPR001387">
    <property type="entry name" value="Cro/C1-type_HTH"/>
</dbReference>
<comment type="caution">
    <text evidence="3">The sequence shown here is derived from an EMBL/GenBank/DDBJ whole genome shotgun (WGS) entry which is preliminary data.</text>
</comment>
<dbReference type="PANTHER" id="PTHR43236">
    <property type="entry name" value="ANTITOXIN HIGA1"/>
    <property type="match status" value="1"/>
</dbReference>
<keyword evidence="4" id="KW-1185">Reference proteome</keyword>
<name>A0A100HL08_9DEIO</name>
<protein>
    <submittedName>
        <fullName evidence="3">Putative Zn peptidase</fullName>
    </submittedName>
</protein>
<dbReference type="SUPFAM" id="SSF47413">
    <property type="entry name" value="lambda repressor-like DNA-binding domains"/>
    <property type="match status" value="1"/>
</dbReference>
<dbReference type="SMART" id="SM00530">
    <property type="entry name" value="HTH_XRE"/>
    <property type="match status" value="1"/>
</dbReference>
<dbReference type="PROSITE" id="PS50943">
    <property type="entry name" value="HTH_CROC1"/>
    <property type="match status" value="1"/>
</dbReference>
<dbReference type="OrthoDB" id="422634at2"/>
<dbReference type="InterPro" id="IPR052345">
    <property type="entry name" value="Rad_response_metalloprotease"/>
</dbReference>
<dbReference type="GO" id="GO:0003677">
    <property type="term" value="F:DNA binding"/>
    <property type="evidence" value="ECO:0007669"/>
    <property type="project" value="InterPro"/>
</dbReference>
<accession>A0A100HL08</accession>